<dbReference type="EMBL" id="JAOX01000001">
    <property type="protein sequence ID" value="ETZ86895.1"/>
    <property type="molecule type" value="Genomic_DNA"/>
</dbReference>
<gene>
    <name evidence="1" type="ORF">L829_0433</name>
</gene>
<evidence type="ECO:0000313" key="1">
    <source>
        <dbReference type="EMBL" id="ETZ86895.1"/>
    </source>
</evidence>
<dbReference type="AlphaFoldDB" id="A0A829PH43"/>
<protein>
    <submittedName>
        <fullName evidence="1">Uncharacterized protein</fullName>
    </submittedName>
</protein>
<dbReference type="Proteomes" id="UP000019854">
    <property type="component" value="Unassembled WGS sequence"/>
</dbReference>
<comment type="caution">
    <text evidence="1">The sequence shown here is derived from an EMBL/GenBank/DDBJ whole genome shotgun (WGS) entry which is preliminary data.</text>
</comment>
<proteinExistence type="predicted"/>
<organism evidence="1 2">
    <name type="scientific">Mycobacteroides abscessus MAB_030201_1075</name>
    <dbReference type="NCBI Taxonomy" id="1335410"/>
    <lineage>
        <taxon>Bacteria</taxon>
        <taxon>Bacillati</taxon>
        <taxon>Actinomycetota</taxon>
        <taxon>Actinomycetes</taxon>
        <taxon>Mycobacteriales</taxon>
        <taxon>Mycobacteriaceae</taxon>
        <taxon>Mycobacteroides</taxon>
        <taxon>Mycobacteroides abscessus</taxon>
    </lineage>
</organism>
<accession>A0A829PH43</accession>
<evidence type="ECO:0000313" key="2">
    <source>
        <dbReference type="Proteomes" id="UP000019854"/>
    </source>
</evidence>
<sequence length="44" mass="4798">MIGSRSADTANEIRYVLHVTIVRSEQVRIRIGVVDAETDDPTGG</sequence>
<reference evidence="1 2" key="1">
    <citation type="submission" date="2014-01" db="EMBL/GenBank/DDBJ databases">
        <authorList>
            <person name="Zelazny A."/>
            <person name="Olivier K."/>
            <person name="Sampaio E.P."/>
            <person name="Holland S.M."/>
            <person name="Tallon L.J."/>
            <person name="Sadzewicz L.K."/>
            <person name="Sengamalay N."/>
            <person name="Fraser C.M."/>
            <person name="Hine E."/>
            <person name="Shefchek K.A."/>
            <person name="Das S.P."/>
            <person name="Shallom S.J."/>
            <person name="Agrawal S."/>
            <person name="Tettelin H."/>
        </authorList>
    </citation>
    <scope>NUCLEOTIDE SEQUENCE [LARGE SCALE GENOMIC DNA]</scope>
    <source>
        <strain evidence="1 2">MAB_030201_1075</strain>
    </source>
</reference>
<name>A0A829PH43_9MYCO</name>